<keyword evidence="4" id="KW-1185">Reference proteome</keyword>
<reference evidence="1 4" key="2">
    <citation type="submission" date="2019-07" db="EMBL/GenBank/DDBJ databases">
        <title>Whole genome shotgun sequence of Staphylococcus arlettae NBRC 109765.</title>
        <authorList>
            <person name="Hosoyama A."/>
            <person name="Uohara A."/>
            <person name="Ohji S."/>
            <person name="Ichikawa N."/>
        </authorList>
    </citation>
    <scope>NUCLEOTIDE SEQUENCE [LARGE SCALE GENOMIC DNA]</scope>
    <source>
        <strain evidence="1 4">NBRC 109765</strain>
    </source>
</reference>
<evidence type="ECO:0000313" key="1">
    <source>
        <dbReference type="EMBL" id="GEP99837.1"/>
    </source>
</evidence>
<dbReference type="Gene3D" id="3.40.190.290">
    <property type="match status" value="1"/>
</dbReference>
<organism evidence="2 3">
    <name type="scientific">Staphylococcus arlettae</name>
    <dbReference type="NCBI Taxonomy" id="29378"/>
    <lineage>
        <taxon>Bacteria</taxon>
        <taxon>Bacillati</taxon>
        <taxon>Bacillota</taxon>
        <taxon>Bacilli</taxon>
        <taxon>Bacillales</taxon>
        <taxon>Staphylococcaceae</taxon>
        <taxon>Staphylococcus</taxon>
    </lineage>
</organism>
<dbReference type="OrthoDB" id="9785745at2"/>
<dbReference type="EMBL" id="UGZE01000001">
    <property type="protein sequence ID" value="SUJ25649.1"/>
    <property type="molecule type" value="Genomic_DNA"/>
</dbReference>
<dbReference type="RefSeq" id="WP_021459882.1">
    <property type="nucleotide sequence ID" value="NZ_BKAV01000005.1"/>
</dbReference>
<dbReference type="Proteomes" id="UP000254956">
    <property type="component" value="Unassembled WGS sequence"/>
</dbReference>
<protein>
    <submittedName>
        <fullName evidence="2">LysR family transcriptional regulator</fullName>
    </submittedName>
</protein>
<gene>
    <name evidence="2" type="ORF">NCTC12413_02341</name>
    <name evidence="1" type="ORF">SAR03_08750</name>
</gene>
<dbReference type="Proteomes" id="UP000321598">
    <property type="component" value="Unassembled WGS sequence"/>
</dbReference>
<reference evidence="2 3" key="1">
    <citation type="submission" date="2018-06" db="EMBL/GenBank/DDBJ databases">
        <authorList>
            <consortium name="Pathogen Informatics"/>
            <person name="Doyle S."/>
        </authorList>
    </citation>
    <scope>NUCLEOTIDE SEQUENCE [LARGE SCALE GENOMIC DNA]</scope>
    <source>
        <strain evidence="2 3">NCTC12413</strain>
    </source>
</reference>
<proteinExistence type="predicted"/>
<dbReference type="EMBL" id="BKAV01000005">
    <property type="protein sequence ID" value="GEP99837.1"/>
    <property type="molecule type" value="Genomic_DNA"/>
</dbReference>
<dbReference type="CDD" id="cd05466">
    <property type="entry name" value="PBP2_LTTR_substrate"/>
    <property type="match status" value="1"/>
</dbReference>
<accession>A0A380CPD6</accession>
<dbReference type="AlphaFoldDB" id="A0A380CPD6"/>
<evidence type="ECO:0000313" key="4">
    <source>
        <dbReference type="Proteomes" id="UP000321598"/>
    </source>
</evidence>
<evidence type="ECO:0000313" key="2">
    <source>
        <dbReference type="EMBL" id="SUJ25649.1"/>
    </source>
</evidence>
<sequence length="116" mass="13197">MVVFPKTSSLRLFDNIYASDLMNEQILILNPPCDTLAFIQKYFSKTKMNIEHKSDLESILANVKAEQGITIVPQSLIGRVENMSLLSKELEDYSREVGLIAYNKKIAQKVWSTISE</sequence>
<evidence type="ECO:0000313" key="3">
    <source>
        <dbReference type="Proteomes" id="UP000254956"/>
    </source>
</evidence>
<name>A0A380CPD6_9STAP</name>